<dbReference type="VEuPathDB" id="AmoebaDB:EHI_124500"/>
<keyword evidence="5" id="KW-0472">Membrane</keyword>
<keyword evidence="5" id="KW-1133">Transmembrane helix</keyword>
<gene>
    <name evidence="8" type="ORF">CL6EHI_124500</name>
</gene>
<dbReference type="EMBL" id="BDEQ01000001">
    <property type="protein sequence ID" value="GAT94280.1"/>
    <property type="molecule type" value="Genomic_DNA"/>
</dbReference>
<dbReference type="InterPro" id="IPR017441">
    <property type="entry name" value="Protein_kinase_ATP_BS"/>
</dbReference>
<dbReference type="SUPFAM" id="SSF57184">
    <property type="entry name" value="Growth factor receptor domain"/>
    <property type="match status" value="4"/>
</dbReference>
<dbReference type="Proteomes" id="UP000078387">
    <property type="component" value="Unassembled WGS sequence"/>
</dbReference>
<dbReference type="InterPro" id="IPR008271">
    <property type="entry name" value="Ser/Thr_kinase_AS"/>
</dbReference>
<proteinExistence type="predicted"/>
<evidence type="ECO:0000259" key="7">
    <source>
        <dbReference type="PROSITE" id="PS50011"/>
    </source>
</evidence>
<keyword evidence="8" id="KW-0808">Transferase</keyword>
<dbReference type="OMA" id="CEANCEH"/>
<evidence type="ECO:0000256" key="4">
    <source>
        <dbReference type="SAM" id="Coils"/>
    </source>
</evidence>
<dbReference type="Gene3D" id="1.10.510.10">
    <property type="entry name" value="Transferase(Phosphotransferase) domain 1"/>
    <property type="match status" value="1"/>
</dbReference>
<accession>A0A5K1UNS3</accession>
<reference evidence="8 9" key="1">
    <citation type="submission" date="2016-05" db="EMBL/GenBank/DDBJ databases">
        <title>First whole genome sequencing of Entamoeba histolytica HM1:IMSS-clone-6.</title>
        <authorList>
            <person name="Mukherjee Avik.K."/>
            <person name="Izumyama S."/>
            <person name="Nakada-Tsukui K."/>
            <person name="Nozaki T."/>
        </authorList>
    </citation>
    <scope>NUCLEOTIDE SEQUENCE [LARGE SCALE GENOMIC DNA]</scope>
    <source>
        <strain evidence="8 9">HM1:IMSS clone 6</strain>
    </source>
</reference>
<dbReference type="InterPro" id="IPR011009">
    <property type="entry name" value="Kinase-like_dom_sf"/>
</dbReference>
<dbReference type="InterPro" id="IPR000719">
    <property type="entry name" value="Prot_kinase_dom"/>
</dbReference>
<evidence type="ECO:0000256" key="5">
    <source>
        <dbReference type="SAM" id="Phobius"/>
    </source>
</evidence>
<dbReference type="PROSITE" id="PS50011">
    <property type="entry name" value="PROTEIN_KINASE_DOM"/>
    <property type="match status" value="1"/>
</dbReference>
<evidence type="ECO:0000256" key="6">
    <source>
        <dbReference type="SAM" id="SignalP"/>
    </source>
</evidence>
<dbReference type="VEuPathDB" id="AmoebaDB:EHI5A_068670"/>
<feature type="signal peptide" evidence="6">
    <location>
        <begin position="1"/>
        <end position="20"/>
    </location>
</feature>
<feature type="chain" id="PRO_5023833661" evidence="6">
    <location>
        <begin position="21"/>
        <end position="2577"/>
    </location>
</feature>
<keyword evidence="2 3" id="KW-0067">ATP-binding</keyword>
<feature type="coiled-coil region" evidence="4">
    <location>
        <begin position="2332"/>
        <end position="2359"/>
    </location>
</feature>
<dbReference type="InterPro" id="IPR006212">
    <property type="entry name" value="Furin_repeat"/>
</dbReference>
<name>A0A5K1UNS3_ENTHI</name>
<evidence type="ECO:0000256" key="3">
    <source>
        <dbReference type="PROSITE-ProRule" id="PRU10141"/>
    </source>
</evidence>
<evidence type="ECO:0000256" key="1">
    <source>
        <dbReference type="ARBA" id="ARBA00022741"/>
    </source>
</evidence>
<organism evidence="8 9">
    <name type="scientific">Entamoeba histolytica</name>
    <dbReference type="NCBI Taxonomy" id="5759"/>
    <lineage>
        <taxon>Eukaryota</taxon>
        <taxon>Amoebozoa</taxon>
        <taxon>Evosea</taxon>
        <taxon>Archamoebae</taxon>
        <taxon>Mastigamoebida</taxon>
        <taxon>Entamoebidae</taxon>
        <taxon>Entamoeba</taxon>
    </lineage>
</organism>
<dbReference type="SUPFAM" id="SSF56112">
    <property type="entry name" value="Protein kinase-like (PK-like)"/>
    <property type="match status" value="1"/>
</dbReference>
<dbReference type="GO" id="GO:0005524">
    <property type="term" value="F:ATP binding"/>
    <property type="evidence" value="ECO:0007669"/>
    <property type="project" value="UniProtKB-UniRule"/>
</dbReference>
<evidence type="ECO:0000256" key="2">
    <source>
        <dbReference type="ARBA" id="ARBA00022840"/>
    </source>
</evidence>
<dbReference type="PANTHER" id="PTHR45756">
    <property type="entry name" value="PALMITOYLTRANSFERASE"/>
    <property type="match status" value="1"/>
</dbReference>
<dbReference type="VEuPathDB" id="AmoebaDB:EHI8A_040460"/>
<evidence type="ECO:0000313" key="8">
    <source>
        <dbReference type="EMBL" id="GAT94280.1"/>
    </source>
</evidence>
<dbReference type="Gene3D" id="3.30.200.20">
    <property type="entry name" value="Phosphorylase Kinase, domain 1"/>
    <property type="match status" value="1"/>
</dbReference>
<dbReference type="VEuPathDB" id="AmoebaDB:EHI7A_040620"/>
<dbReference type="InterPro" id="IPR053215">
    <property type="entry name" value="TKL_Ser/Thr_kinase"/>
</dbReference>
<keyword evidence="4" id="KW-0175">Coiled coil</keyword>
<dbReference type="Gene3D" id="2.10.220.10">
    <property type="entry name" value="Hormone Receptor, Insulin-like Growth Factor Receptor 1, Chain A, domain 2"/>
    <property type="match status" value="1"/>
</dbReference>
<sequence>MLFIFIHIIVSLCFGSGTYCNDPNNVTVLIEEQPSSCDRNGWKWGTWNELEPTYESYGLIQSDICMDQISSACDGFIFDQCEEELTIINEKWSGNKFITIVKGTSLKTLIIEQRNTEAKFWIHSFASDSIRIIFKQPNKSNKPIVLTTSSPLYFHTDNQPYLDIKTKTFPSAFLEVTGYPWVFVSSYDQNHPLPTNTNAIFIGEKSVQPCYFENMGKQPQQLCNMGDMLRYGYTEGSDCSCVLEKDIQYNYNDCLYYHDYFNLIVNKDNLTATNTWKKLIIQKEYIHLIIFNTLIINQWESTPTIFIGNLEIGTLTYSKLCWFDSIKIGSLSNTKLSVNSILFYAKNIVSLPSTLKQSHCELYQGYDRIVSSESTSLCYCTPTDSTLTSFKEWDCQNTSSKNLMITNDIFLKQTMKWKNVSVENSVNINISDGYQLIADMFICKGKVHVDGETIFYSLYITNECQLIFSVFPNISNVIMENKNAIVFIAPFSVSVPEAIEIGCSINPQQTRYLIKGNQIGCGCSIQSSSDNEIEQWDCLLNPNVYSLYINTTNNITINYSWKEIRCIGSESTLLLKSKSTIVAMGNIQVYGNYITLLNITDKYKVAVWDTSIETVTMPDDWFYISNSKLTNPTNTFSSCEISPFRISYRLTSKCECSSKDKILNLTSNYNLWDCADYSKSRDVLIEDGVEIQSDWNKIIPKGDISFYLNTVQINTIQCLSNLNIFGNNSFIKLMQYGDIIPQIKIDGNVQISQIDIMFNITNQVLFLSSIKQPTPFYSNCFIEDKYYRISLQQIGCDCVWSNSTFGQWDCLLYSPYLCLIINSESIYEGPEQWDMLMVTKPIVLTTHFLNVTSFEPKFDFKLNGRMEITTLVINDYNPFLNFGNDIVINEVITTLDSTKVLFVGILSNELQTVSLQCKGTLNRYTLVTNKSINCDCQRKGDIFVQNDCLEFSTERTLVVNNNVFTVDTPVKWKEIDVRTTDMTLINGKEMTVGYYKHKSPVIFDINIRIETLDFSYNPERVEYLRFSQKSIIKDLITTNVNNNAILFIASNSTCEIFSGIIGIVCNDNNYSRFGFKNNSIGCDCKTSLINDSDTFDVFDCFYDQAEITRNLVVIGKELRIEKNNTHWNSLLFTDSTTTINGNLFISFNKCVFDDFDITIQTPIKCNSINVNSNSRIYLNELMTIDKLNMHLISNINKEVIFQERGIGKMNVNKIEIDPQQMGCFELLSSKKIRSVIETIQEKYKKINLSNETLMRICPINDINNEVTCNINSKWFNSTFSISYCPCQGNECYFIPQNELYMNCEKVQLKLESNLILYQSGIVTMKSNHFSISLNSLCSNNIITFDDIDLLEIHQSEIQTSLKGNLINTLNVTNPIKILTDISINKLVFSNNTISITETVNQIQLNSIISDYDIQNEVFSINPSPNQIYFNLNPQINNTNNIIILVRVGSRSIKSTFPLSCDKRVILLGAEDNENTCRKLNLIQQFCYVTGDYLYVDINDYPDYSCPCNAVSPNCTVTIKSSYSNNVYSLNGVNPSTLIIEKNIIITDIIKKTISIEQNVQKLILNTTHSTLSFNMLDTPVNVYSTDGTLILSTNPLMYSILKTGISNSFLIEPNGNCFVQYFVETTNCLICDESHYYRNANGTCSTIEPTDPLCISYGFHCYQCSSTHYLENGICKECSKKFEFCNTCNFTQCLSCMTNYSLNTMNNCVLSSSYDLCEWKTSVCMKCVDGYQFDVSSGNCKPCPSNCLVCDNNTCILCEKNTTWDGISCINSSSVELYIYGKQSKCQNGYVSIEGICHNCSERYGHCLLCDEQTCHLCEEGYVILSNGQCISKEQCHCLETTNKSQCYQCEEGFYLSKGQCTKCIDGCSYCLNENTCEKCLSEFILVRGLCEKITNEVMEQAHCVEYKNGRCSLCETKYYLDDSMKCVNCPDNCTSCTSQGCISCDQGYIVQSYLCIYSNQTHCLIPFFNDAGCVICEDGYFINKTTCSSCKVFGECIQCSFSGCTNCSEGYYLNGVKCSPISELEHCLKVDYTVGCISCENGYRITQDSHCTTCEANCKHCTSIQCIKCNKEYVLNKNDKQKCVSISTIEHCITSDGQICTKCSFFYHLKNNNCTVNIIAVILISLIIFISISAIIIGIIIYIAIKINKYKKNDLSSGYINIDSGLNIFSIRYSNIHFYKFNNYSPLVFDKQSLLFDEGPDRLPVGVESRTILYVGNDSKNKIFIQFTYIETQYPKYSLRIVPQTICLPEGEACEVEIYITPLCSGSMNDSIVIISNSSHKKYKMNDIISFSYTTQMSTHIDYDDLIEEKKIGEGSFGIVYLGIFRGNKVAIKRLKQLQCEEDELEEFEKEIDMLDKFRSDYIVYFYGAVFIPSKMCIVTEFAKYGSLRDLMKNKNLHLKPRLKIKFMIDTAKGIQYLHSNGILHRDIKPDNILIFSLEEGVAVNTKLTDFGSSRNFNLLLTNITFTKSVGTPAYMAPEILCQSKYGTPIDIFSFSIVLYEIWKWDKAYPVEEFKFPWKIADFVCDGKRLLQPEGMPDWYYILICKCWQNNPQERLSINEIMQVLNFAFNTLLSED</sequence>
<feature type="binding site" evidence="3">
    <location>
        <position position="2334"/>
    </location>
    <ligand>
        <name>ATP</name>
        <dbReference type="ChEBI" id="CHEBI:30616"/>
    </ligand>
</feature>
<dbReference type="InterPro" id="IPR009030">
    <property type="entry name" value="Growth_fac_rcpt_cys_sf"/>
</dbReference>
<keyword evidence="6" id="KW-0732">Signal</keyword>
<feature type="domain" description="Protein kinase" evidence="7">
    <location>
        <begin position="2307"/>
        <end position="2574"/>
    </location>
</feature>
<dbReference type="Pfam" id="PF00069">
    <property type="entry name" value="Pkinase"/>
    <property type="match status" value="1"/>
</dbReference>
<dbReference type="PANTHER" id="PTHR45756:SF1">
    <property type="entry name" value="PROTEIN KINASE DOMAIN CONTAINING PROTEIN"/>
    <property type="match status" value="1"/>
</dbReference>
<dbReference type="VEuPathDB" id="AmoebaDB:KM1_082300"/>
<dbReference type="GO" id="GO:0004672">
    <property type="term" value="F:protein kinase activity"/>
    <property type="evidence" value="ECO:0007669"/>
    <property type="project" value="InterPro"/>
</dbReference>
<keyword evidence="1 3" id="KW-0547">Nucleotide-binding</keyword>
<comment type="caution">
    <text evidence="8">The sequence shown here is derived from an EMBL/GenBank/DDBJ whole genome shotgun (WGS) entry which is preliminary data.</text>
</comment>
<evidence type="ECO:0000313" key="9">
    <source>
        <dbReference type="Proteomes" id="UP000078387"/>
    </source>
</evidence>
<feature type="transmembrane region" description="Helical" evidence="5">
    <location>
        <begin position="2119"/>
        <end position="2146"/>
    </location>
</feature>
<dbReference type="SMART" id="SM00261">
    <property type="entry name" value="FU"/>
    <property type="match status" value="6"/>
</dbReference>
<dbReference type="PROSITE" id="PS00107">
    <property type="entry name" value="PROTEIN_KINASE_ATP"/>
    <property type="match status" value="1"/>
</dbReference>
<keyword evidence="5" id="KW-0812">Transmembrane</keyword>
<protein>
    <submittedName>
        <fullName evidence="8">Tyrosine kinase putative</fullName>
    </submittedName>
</protein>
<dbReference type="VEuPathDB" id="AmoebaDB:EHI8A_040450"/>
<keyword evidence="8" id="KW-0418">Kinase</keyword>
<dbReference type="PROSITE" id="PS00108">
    <property type="entry name" value="PROTEIN_KINASE_ST"/>
    <property type="match status" value="1"/>
</dbReference>
<dbReference type="SMART" id="SM00220">
    <property type="entry name" value="S_TKc"/>
    <property type="match status" value="1"/>
</dbReference>